<dbReference type="EMBL" id="CP009574">
    <property type="protein sequence ID" value="AIT10087.1"/>
    <property type="molecule type" value="Genomic_DNA"/>
</dbReference>
<name>A0A097ERB9_9GAMM</name>
<feature type="domain" description="Major facilitator superfamily (MFS) profile" evidence="7">
    <location>
        <begin position="6"/>
        <end position="397"/>
    </location>
</feature>
<feature type="transmembrane region" description="Helical" evidence="6">
    <location>
        <begin position="342"/>
        <end position="362"/>
    </location>
</feature>
<keyword evidence="9" id="KW-1185">Reference proteome</keyword>
<dbReference type="Proteomes" id="UP000029672">
    <property type="component" value="Chromosome"/>
</dbReference>
<feature type="transmembrane region" description="Helical" evidence="6">
    <location>
        <begin position="200"/>
        <end position="224"/>
    </location>
</feature>
<dbReference type="InterPro" id="IPR036259">
    <property type="entry name" value="MFS_trans_sf"/>
</dbReference>
<dbReference type="InterPro" id="IPR011701">
    <property type="entry name" value="MFS"/>
</dbReference>
<dbReference type="PROSITE" id="PS50850">
    <property type="entry name" value="MFS"/>
    <property type="match status" value="1"/>
</dbReference>
<evidence type="ECO:0000256" key="4">
    <source>
        <dbReference type="ARBA" id="ARBA00022989"/>
    </source>
</evidence>
<evidence type="ECO:0000256" key="6">
    <source>
        <dbReference type="SAM" id="Phobius"/>
    </source>
</evidence>
<keyword evidence="3 6" id="KW-0812">Transmembrane</keyword>
<dbReference type="GO" id="GO:0022857">
    <property type="term" value="F:transmembrane transporter activity"/>
    <property type="evidence" value="ECO:0007669"/>
    <property type="project" value="InterPro"/>
</dbReference>
<feature type="transmembrane region" description="Helical" evidence="6">
    <location>
        <begin position="100"/>
        <end position="122"/>
    </location>
</feature>
<sequence length="402" mass="44191">MKNFQLKLSLFLIFFISAILLNSVGIVILQSVIHYHVTEVQASILEACKDLTIAIVSFSICSFIPRFGYKNAMLTGLAIITTGCITMATLDSFLTTKILFILIGVAFALIKVSVYSTVGLITKDSKEHASLMSILEGIFQIGVVLCFFIFSLFMHFGNWLGTYWLLASLCIIAFILLLFTKLDESAVKHSKESGFLKDTLSMLQLIKLPIVMLFIISVFFYVFIEQGVQSWLPTFNTKVLHLSASTSVFMASVFALSIAAGRIIFGVIMKKISWQKIILTGLICCAVLIIFTLQLSKLIDPEQSDTLIAIVVAMIFPMIGFFMAPIYPTLCSSVLSSQPEHLQSAMAGLIIIFSALGGTIGSRIISEIFAHFGGVTAFYCVLIPIALLVLLIPPYAKLHGNK</sequence>
<evidence type="ECO:0000259" key="7">
    <source>
        <dbReference type="PROSITE" id="PS50850"/>
    </source>
</evidence>
<evidence type="ECO:0000313" key="8">
    <source>
        <dbReference type="EMBL" id="AIT10087.1"/>
    </source>
</evidence>
<protein>
    <submittedName>
        <fullName evidence="8">Fucose permease</fullName>
    </submittedName>
</protein>
<feature type="transmembrane region" description="Helical" evidence="6">
    <location>
        <begin position="277"/>
        <end position="295"/>
    </location>
</feature>
<dbReference type="STRING" id="1547445.LO80_08960"/>
<feature type="transmembrane region" description="Helical" evidence="6">
    <location>
        <begin position="244"/>
        <end position="265"/>
    </location>
</feature>
<accession>A0A097ERB9</accession>
<proteinExistence type="predicted"/>
<dbReference type="eggNOG" id="COG0738">
    <property type="taxonomic scope" value="Bacteria"/>
</dbReference>
<evidence type="ECO:0000313" key="9">
    <source>
        <dbReference type="Proteomes" id="UP000029672"/>
    </source>
</evidence>
<dbReference type="Gene3D" id="1.20.1250.20">
    <property type="entry name" value="MFS general substrate transporter like domains"/>
    <property type="match status" value="1"/>
</dbReference>
<dbReference type="PANTHER" id="PTHR43702">
    <property type="entry name" value="L-FUCOSE-PROTON SYMPORTER"/>
    <property type="match status" value="1"/>
</dbReference>
<dbReference type="KEGG" id="frf:LO80_08960"/>
<feature type="transmembrane region" description="Helical" evidence="6">
    <location>
        <begin position="76"/>
        <end position="94"/>
    </location>
</feature>
<keyword evidence="4 6" id="KW-1133">Transmembrane helix</keyword>
<dbReference type="SUPFAM" id="SSF103473">
    <property type="entry name" value="MFS general substrate transporter"/>
    <property type="match status" value="1"/>
</dbReference>
<gene>
    <name evidence="8" type="ORF">LO80_08960</name>
</gene>
<feature type="transmembrane region" description="Helical" evidence="6">
    <location>
        <begin position="307"/>
        <end position="330"/>
    </location>
</feature>
<reference evidence="8 9" key="1">
    <citation type="submission" date="2014-10" db="EMBL/GenBank/DDBJ databases">
        <title>Whole genome sequence of Francisella endociliophora strain FSC1006, isolated from a laboratory culture of the marine ciliate Euplotes raikovi.</title>
        <authorList>
            <person name="Granberg M."/>
            <person name="Backman S."/>
            <person name="Lundmark E."/>
            <person name="Nilsson E."/>
            <person name="Karlsson E."/>
            <person name="Thelaus J."/>
            <person name="Ohrman C."/>
            <person name="Larkeryd A."/>
            <person name="Stenberg P."/>
        </authorList>
    </citation>
    <scope>NUCLEOTIDE SEQUENCE [LARGE SCALE GENOMIC DNA]</scope>
    <source>
        <strain evidence="8 9">FSC1006</strain>
    </source>
</reference>
<evidence type="ECO:0000256" key="5">
    <source>
        <dbReference type="ARBA" id="ARBA00023136"/>
    </source>
</evidence>
<keyword evidence="2" id="KW-1003">Cell membrane</keyword>
<feature type="transmembrane region" description="Helical" evidence="6">
    <location>
        <begin position="368"/>
        <end position="392"/>
    </location>
</feature>
<evidence type="ECO:0000256" key="1">
    <source>
        <dbReference type="ARBA" id="ARBA00004429"/>
    </source>
</evidence>
<dbReference type="RefSeq" id="WP_040010461.1">
    <property type="nucleotide sequence ID" value="NZ_CP009574.1"/>
</dbReference>
<comment type="subcellular location">
    <subcellularLocation>
        <location evidence="1">Cell inner membrane</location>
        <topology evidence="1">Multi-pass membrane protein</topology>
    </subcellularLocation>
</comment>
<dbReference type="OrthoDB" id="6395826at2"/>
<dbReference type="HOGENOM" id="CLU_053847_2_0_6"/>
<evidence type="ECO:0000256" key="2">
    <source>
        <dbReference type="ARBA" id="ARBA00022475"/>
    </source>
</evidence>
<dbReference type="InterPro" id="IPR020846">
    <property type="entry name" value="MFS_dom"/>
</dbReference>
<evidence type="ECO:0000256" key="3">
    <source>
        <dbReference type="ARBA" id="ARBA00022692"/>
    </source>
</evidence>
<dbReference type="Pfam" id="PF07690">
    <property type="entry name" value="MFS_1"/>
    <property type="match status" value="1"/>
</dbReference>
<dbReference type="AlphaFoldDB" id="A0A097ERB9"/>
<feature type="transmembrane region" description="Helical" evidence="6">
    <location>
        <begin position="134"/>
        <end position="156"/>
    </location>
</feature>
<feature type="transmembrane region" description="Helical" evidence="6">
    <location>
        <begin position="162"/>
        <end position="179"/>
    </location>
</feature>
<organism evidence="8 9">
    <name type="scientific">Candidatus Francisella endociliophora</name>
    <dbReference type="NCBI Taxonomy" id="653937"/>
    <lineage>
        <taxon>Bacteria</taxon>
        <taxon>Pseudomonadati</taxon>
        <taxon>Pseudomonadota</taxon>
        <taxon>Gammaproteobacteria</taxon>
        <taxon>Thiotrichales</taxon>
        <taxon>Francisellaceae</taxon>
        <taxon>Francisella</taxon>
    </lineage>
</organism>
<keyword evidence="5 6" id="KW-0472">Membrane</keyword>
<dbReference type="GO" id="GO:0005886">
    <property type="term" value="C:plasma membrane"/>
    <property type="evidence" value="ECO:0007669"/>
    <property type="project" value="UniProtKB-SubCell"/>
</dbReference>
<dbReference type="InterPro" id="IPR050375">
    <property type="entry name" value="MFS_TsgA-like"/>
</dbReference>
<dbReference type="PANTHER" id="PTHR43702:SF11">
    <property type="entry name" value="L-FUCOSE-PROTON SYMPORTER"/>
    <property type="match status" value="1"/>
</dbReference>
<feature type="transmembrane region" description="Helical" evidence="6">
    <location>
        <begin position="12"/>
        <end position="31"/>
    </location>
</feature>